<evidence type="ECO:0000256" key="1">
    <source>
        <dbReference type="SAM" id="MobiDB-lite"/>
    </source>
</evidence>
<sequence length="306" mass="33399">MPSDGNARFVAIVTFHHAANGATRRRKSEPFYYYGQQTGRKGITVAQKNQNAKRNTRASRRAAEEKAAQEKAEQAAKERKQQTIIGAVVVAIIVVLVAIAGFAIYGAIHKNDVAKSTTEEQAYQQLQKVETKPSAADDKGGILISSEGYGKKVSGAPTVAVYMDPLCPGCGEFNRQTDPTLISLVDAGQINLEIHPMSFMDEYSTDEYSSRATGAILYIASNDDTPITCSSSSRTSTPRTSSPARPANTSRSRTRRSSSRRLTPAYRSPWPTRRSTANTRNGWMPSTCTRRSAPNCGRCPVRTRVS</sequence>
<dbReference type="InterPro" id="IPR036249">
    <property type="entry name" value="Thioredoxin-like_sf"/>
</dbReference>
<feature type="transmembrane region" description="Helical" evidence="2">
    <location>
        <begin position="84"/>
        <end position="108"/>
    </location>
</feature>
<feature type="compositionally biased region" description="Polar residues" evidence="1">
    <location>
        <begin position="273"/>
        <end position="292"/>
    </location>
</feature>
<evidence type="ECO:0000313" key="3">
    <source>
        <dbReference type="EMBL" id="BBA47963.1"/>
    </source>
</evidence>
<feature type="compositionally biased region" description="Low complexity" evidence="1">
    <location>
        <begin position="230"/>
        <end position="251"/>
    </location>
</feature>
<feature type="compositionally biased region" description="Basic and acidic residues" evidence="1">
    <location>
        <begin position="61"/>
        <end position="74"/>
    </location>
</feature>
<evidence type="ECO:0000313" key="4">
    <source>
        <dbReference type="Proteomes" id="UP000262177"/>
    </source>
</evidence>
<evidence type="ECO:0000256" key="2">
    <source>
        <dbReference type="SAM" id="Phobius"/>
    </source>
</evidence>
<feature type="region of interest" description="Disordered" evidence="1">
    <location>
        <begin position="47"/>
        <end position="74"/>
    </location>
</feature>
<feature type="region of interest" description="Disordered" evidence="1">
    <location>
        <begin position="227"/>
        <end position="306"/>
    </location>
</feature>
<dbReference type="GO" id="GO:0016853">
    <property type="term" value="F:isomerase activity"/>
    <property type="evidence" value="ECO:0007669"/>
    <property type="project" value="UniProtKB-KW"/>
</dbReference>
<dbReference type="Proteomes" id="UP000262177">
    <property type="component" value="Chromosome"/>
</dbReference>
<keyword evidence="3" id="KW-0413">Isomerase</keyword>
<name>A0A286TCA1_BIFBI</name>
<keyword evidence="2" id="KW-0472">Membrane</keyword>
<keyword evidence="2" id="KW-1133">Transmembrane helix</keyword>
<dbReference type="SUPFAM" id="SSF52833">
    <property type="entry name" value="Thioredoxin-like"/>
    <property type="match status" value="1"/>
</dbReference>
<keyword evidence="2" id="KW-0812">Transmembrane</keyword>
<protein>
    <submittedName>
        <fullName evidence="3">Protein-disulfide isomerase</fullName>
        <ecNumber evidence="3">2.7.11.1</ecNumber>
    </submittedName>
</protein>
<proteinExistence type="predicted"/>
<reference evidence="3 4" key="1">
    <citation type="journal article" date="2017" name="Biosci. Biotechnol. Biochem.">
        <title>Identification and characterization of a sulfoglycosidase from Bifidobacterium bifidum implicated in mucin glycan utilization.</title>
        <authorList>
            <person name="Katoh T."/>
            <person name="Maeshibu T."/>
            <person name="Kikkawa K."/>
            <person name="Gotoh A."/>
            <person name="Tomabechi Y."/>
            <person name="Nakamura M."/>
            <person name="Liao W.-H."/>
            <person name="Yamaguchi M."/>
            <person name="Ashida H."/>
            <person name="Yamamoto K."/>
            <person name="Katayama T."/>
        </authorList>
    </citation>
    <scope>NUCLEOTIDE SEQUENCE [LARGE SCALE GENOMIC DNA]</scope>
    <source>
        <strain evidence="3 4">JCM 7004</strain>
    </source>
</reference>
<accession>A0A286TCA1</accession>
<dbReference type="AlphaFoldDB" id="A0A286TCA1"/>
<dbReference type="Gene3D" id="3.40.30.10">
    <property type="entry name" value="Glutaredoxin"/>
    <property type="match status" value="1"/>
</dbReference>
<gene>
    <name evidence="3" type="ORF">BBJK_01389</name>
</gene>
<dbReference type="GO" id="GO:0004674">
    <property type="term" value="F:protein serine/threonine kinase activity"/>
    <property type="evidence" value="ECO:0007669"/>
    <property type="project" value="UniProtKB-EC"/>
</dbReference>
<dbReference type="EMBL" id="AP018131">
    <property type="protein sequence ID" value="BBA47963.1"/>
    <property type="molecule type" value="Genomic_DNA"/>
</dbReference>
<organism evidence="3 4">
    <name type="scientific">Bifidobacterium bifidum LMG 13195</name>
    <dbReference type="NCBI Taxonomy" id="1207542"/>
    <lineage>
        <taxon>Bacteria</taxon>
        <taxon>Bacillati</taxon>
        <taxon>Actinomycetota</taxon>
        <taxon>Actinomycetes</taxon>
        <taxon>Bifidobacteriales</taxon>
        <taxon>Bifidobacteriaceae</taxon>
        <taxon>Bifidobacterium</taxon>
    </lineage>
</organism>
<keyword evidence="3" id="KW-0808">Transferase</keyword>
<dbReference type="EC" id="2.7.11.1" evidence="3"/>